<accession>A0A9W4TB23</accession>
<feature type="non-terminal residue" evidence="1">
    <location>
        <position position="1"/>
    </location>
</feature>
<keyword evidence="2" id="KW-1185">Reference proteome</keyword>
<gene>
    <name evidence="1" type="ORF">FWILDA_LOCUS19125</name>
</gene>
<reference evidence="1" key="1">
    <citation type="submission" date="2022-08" db="EMBL/GenBank/DDBJ databases">
        <authorList>
            <person name="Kallberg Y."/>
            <person name="Tangrot J."/>
            <person name="Rosling A."/>
        </authorList>
    </citation>
    <scope>NUCLEOTIDE SEQUENCE</scope>
    <source>
        <strain evidence="1">Wild A</strain>
    </source>
</reference>
<dbReference type="AlphaFoldDB" id="A0A9W4TB23"/>
<comment type="caution">
    <text evidence="1">The sequence shown here is derived from an EMBL/GenBank/DDBJ whole genome shotgun (WGS) entry which is preliminary data.</text>
</comment>
<evidence type="ECO:0000313" key="1">
    <source>
        <dbReference type="EMBL" id="CAI2199541.1"/>
    </source>
</evidence>
<feature type="non-terminal residue" evidence="1">
    <location>
        <position position="58"/>
    </location>
</feature>
<proteinExistence type="predicted"/>
<dbReference type="EMBL" id="CAMKVN010021633">
    <property type="protein sequence ID" value="CAI2199541.1"/>
    <property type="molecule type" value="Genomic_DNA"/>
</dbReference>
<dbReference type="Proteomes" id="UP001153678">
    <property type="component" value="Unassembled WGS sequence"/>
</dbReference>
<organism evidence="1 2">
    <name type="scientific">Funneliformis geosporum</name>
    <dbReference type="NCBI Taxonomy" id="1117311"/>
    <lineage>
        <taxon>Eukaryota</taxon>
        <taxon>Fungi</taxon>
        <taxon>Fungi incertae sedis</taxon>
        <taxon>Mucoromycota</taxon>
        <taxon>Glomeromycotina</taxon>
        <taxon>Glomeromycetes</taxon>
        <taxon>Glomerales</taxon>
        <taxon>Glomeraceae</taxon>
        <taxon>Funneliformis</taxon>
    </lineage>
</organism>
<sequence>QPGLYYRYTKSKRLSFSYFDYPDKQGKYFVEVDDKITITPYEIEKDSELSETEKTKSE</sequence>
<protein>
    <submittedName>
        <fullName evidence="1">11908_t:CDS:1</fullName>
    </submittedName>
</protein>
<name>A0A9W4TB23_9GLOM</name>
<evidence type="ECO:0000313" key="2">
    <source>
        <dbReference type="Proteomes" id="UP001153678"/>
    </source>
</evidence>